<proteinExistence type="predicted"/>
<gene>
    <name evidence="1" type="ORF">TTHERM_00285420</name>
</gene>
<evidence type="ECO:0000313" key="2">
    <source>
        <dbReference type="Proteomes" id="UP000009168"/>
    </source>
</evidence>
<dbReference type="RefSeq" id="XP_001018556.1">
    <property type="nucleotide sequence ID" value="XM_001018556.1"/>
</dbReference>
<dbReference type="KEGG" id="tet:TTHERM_00285420"/>
<dbReference type="Proteomes" id="UP000009168">
    <property type="component" value="Unassembled WGS sequence"/>
</dbReference>
<dbReference type="AlphaFoldDB" id="I7MKF1"/>
<organism evidence="1 2">
    <name type="scientific">Tetrahymena thermophila (strain SB210)</name>
    <dbReference type="NCBI Taxonomy" id="312017"/>
    <lineage>
        <taxon>Eukaryota</taxon>
        <taxon>Sar</taxon>
        <taxon>Alveolata</taxon>
        <taxon>Ciliophora</taxon>
        <taxon>Intramacronucleata</taxon>
        <taxon>Oligohymenophorea</taxon>
        <taxon>Hymenostomatida</taxon>
        <taxon>Tetrahymenina</taxon>
        <taxon>Tetrahymenidae</taxon>
        <taxon>Tetrahymena</taxon>
    </lineage>
</organism>
<dbReference type="EMBL" id="GG662651">
    <property type="protein sequence ID" value="EAR98311.1"/>
    <property type="molecule type" value="Genomic_DNA"/>
</dbReference>
<dbReference type="HOGENOM" id="CLU_1716917_0_0_1"/>
<name>I7MKF1_TETTS</name>
<dbReference type="GeneID" id="7840083"/>
<evidence type="ECO:0000313" key="1">
    <source>
        <dbReference type="EMBL" id="EAR98311.1"/>
    </source>
</evidence>
<accession>I7MKF1</accession>
<reference evidence="2" key="1">
    <citation type="journal article" date="2006" name="PLoS Biol.">
        <title>Macronuclear genome sequence of the ciliate Tetrahymena thermophila, a model eukaryote.</title>
        <authorList>
            <person name="Eisen J.A."/>
            <person name="Coyne R.S."/>
            <person name="Wu M."/>
            <person name="Wu D."/>
            <person name="Thiagarajan M."/>
            <person name="Wortman J.R."/>
            <person name="Badger J.H."/>
            <person name="Ren Q."/>
            <person name="Amedeo P."/>
            <person name="Jones K.M."/>
            <person name="Tallon L.J."/>
            <person name="Delcher A.L."/>
            <person name="Salzberg S.L."/>
            <person name="Silva J.C."/>
            <person name="Haas B.J."/>
            <person name="Majoros W.H."/>
            <person name="Farzad M."/>
            <person name="Carlton J.M."/>
            <person name="Smith R.K. Jr."/>
            <person name="Garg J."/>
            <person name="Pearlman R.E."/>
            <person name="Karrer K.M."/>
            <person name="Sun L."/>
            <person name="Manning G."/>
            <person name="Elde N.C."/>
            <person name="Turkewitz A.P."/>
            <person name="Asai D.J."/>
            <person name="Wilkes D.E."/>
            <person name="Wang Y."/>
            <person name="Cai H."/>
            <person name="Collins K."/>
            <person name="Stewart B.A."/>
            <person name="Lee S.R."/>
            <person name="Wilamowska K."/>
            <person name="Weinberg Z."/>
            <person name="Ruzzo W.L."/>
            <person name="Wloga D."/>
            <person name="Gaertig J."/>
            <person name="Frankel J."/>
            <person name="Tsao C.-C."/>
            <person name="Gorovsky M.A."/>
            <person name="Keeling P.J."/>
            <person name="Waller R.F."/>
            <person name="Patron N.J."/>
            <person name="Cherry J.M."/>
            <person name="Stover N.A."/>
            <person name="Krieger C.J."/>
            <person name="del Toro C."/>
            <person name="Ryder H.F."/>
            <person name="Williamson S.C."/>
            <person name="Barbeau R.A."/>
            <person name="Hamilton E.P."/>
            <person name="Orias E."/>
        </authorList>
    </citation>
    <scope>NUCLEOTIDE SEQUENCE [LARGE SCALE GENOMIC DNA]</scope>
    <source>
        <strain evidence="2">SB210</strain>
    </source>
</reference>
<sequence length="153" mass="18102">MEESYKFAEGQKESWMKAKTTDQLCDFLEFVSLHITNKSVINDVVQIFLFLEQVNQKLISDQEFLAGQQNKNYIYSIEKDTILNRKIRELLVLIEQDIQKFLCEDREMLTYIQKELDFIQNCCISSIIPFKEQIIYIVSMVYSALTTFENTLN</sequence>
<dbReference type="InParanoid" id="I7MKF1"/>
<keyword evidence="2" id="KW-1185">Reference proteome</keyword>
<protein>
    <submittedName>
        <fullName evidence="1">Uncharacterized protein</fullName>
    </submittedName>
</protein>